<dbReference type="EMBL" id="JBHUIP010000004">
    <property type="protein sequence ID" value="MFD2262440.1"/>
    <property type="molecule type" value="Genomic_DNA"/>
</dbReference>
<dbReference type="RefSeq" id="WP_379875401.1">
    <property type="nucleotide sequence ID" value="NZ_JBHUIP010000004.1"/>
</dbReference>
<organism evidence="9 10">
    <name type="scientific">Lacibacterium aquatile</name>
    <dbReference type="NCBI Taxonomy" id="1168082"/>
    <lineage>
        <taxon>Bacteria</taxon>
        <taxon>Pseudomonadati</taxon>
        <taxon>Pseudomonadota</taxon>
        <taxon>Alphaproteobacteria</taxon>
        <taxon>Rhodospirillales</taxon>
        <taxon>Rhodospirillaceae</taxon>
    </lineage>
</organism>
<dbReference type="SUPFAM" id="SSF47384">
    <property type="entry name" value="Homodimeric domain of signal transducing histidine kinase"/>
    <property type="match status" value="1"/>
</dbReference>
<dbReference type="InterPro" id="IPR036097">
    <property type="entry name" value="HisK_dim/P_sf"/>
</dbReference>
<keyword evidence="4" id="KW-0547">Nucleotide-binding</keyword>
<evidence type="ECO:0000256" key="2">
    <source>
        <dbReference type="ARBA" id="ARBA00012438"/>
    </source>
</evidence>
<evidence type="ECO:0000259" key="8">
    <source>
        <dbReference type="PROSITE" id="PS50109"/>
    </source>
</evidence>
<sequence length="510" mass="55462">MQSSPAKRWRRMGGFATRSLLVRLALLVVVFAVVPILVYDRFKEADEQRRELLLSAIRLRGETVAAAIAPLLIGGSLPLEMLQDELNRYAQPTDSLKLLFQPSGTTAGTAESGFFYIASVPPVPPEALEPERQLLIEAGLLQRLSESCSGAFPLAIQANVGNGKAELVTSLSPVRTTKGCFVLIAASLLGEDAAQRLTMPYWRLPEVQLAMAVYLLVAVIAIVLLLDLWNSLRRFSRLAMDVARARATGGFAAGNRVPELKPVALAFDRMVDTLRDAARSLHDAAEENAHAYKTPMATIRQATTQLRRRVDEEDERGQRALSVIDASLDRLEDLVTAARQIDRGMAELLDPPTDRVDLVPLLRAISDGIRRTLPSGGAQLLFDLGPGTARGIAIRGSANLIETAVENLIENAVSFSPPDGVVTVRLAIDGRDALVEVSDQGTGVASEDLHKIFDRYYSKRDHDTRPYGAGNFGLGLWIVKRNIEALGGQVSARNRPNSGLAVSLRLPRLS</sequence>
<dbReference type="InterPro" id="IPR036890">
    <property type="entry name" value="HATPase_C_sf"/>
</dbReference>
<dbReference type="InterPro" id="IPR004358">
    <property type="entry name" value="Sig_transdc_His_kin-like_C"/>
</dbReference>
<dbReference type="SUPFAM" id="SSF55874">
    <property type="entry name" value="ATPase domain of HSP90 chaperone/DNA topoisomerase II/histidine kinase"/>
    <property type="match status" value="1"/>
</dbReference>
<dbReference type="SMART" id="SM00387">
    <property type="entry name" value="HATPase_c"/>
    <property type="match status" value="1"/>
</dbReference>
<proteinExistence type="predicted"/>
<dbReference type="Proteomes" id="UP001597295">
    <property type="component" value="Unassembled WGS sequence"/>
</dbReference>
<dbReference type="InterPro" id="IPR003594">
    <property type="entry name" value="HATPase_dom"/>
</dbReference>
<evidence type="ECO:0000256" key="5">
    <source>
        <dbReference type="ARBA" id="ARBA00022777"/>
    </source>
</evidence>
<evidence type="ECO:0000256" key="6">
    <source>
        <dbReference type="ARBA" id="ARBA00022840"/>
    </source>
</evidence>
<feature type="domain" description="Histidine kinase" evidence="8">
    <location>
        <begin position="287"/>
        <end position="510"/>
    </location>
</feature>
<keyword evidence="5 9" id="KW-0418">Kinase</keyword>
<feature type="transmembrane region" description="Helical" evidence="7">
    <location>
        <begin position="209"/>
        <end position="229"/>
    </location>
</feature>
<keyword evidence="7" id="KW-0472">Membrane</keyword>
<keyword evidence="10" id="KW-1185">Reference proteome</keyword>
<evidence type="ECO:0000256" key="4">
    <source>
        <dbReference type="ARBA" id="ARBA00022741"/>
    </source>
</evidence>
<comment type="caution">
    <text evidence="9">The sequence shown here is derived from an EMBL/GenBank/DDBJ whole genome shotgun (WGS) entry which is preliminary data.</text>
</comment>
<evidence type="ECO:0000256" key="3">
    <source>
        <dbReference type="ARBA" id="ARBA00022679"/>
    </source>
</evidence>
<evidence type="ECO:0000313" key="10">
    <source>
        <dbReference type="Proteomes" id="UP001597295"/>
    </source>
</evidence>
<dbReference type="PANTHER" id="PTHR44936">
    <property type="entry name" value="SENSOR PROTEIN CREC"/>
    <property type="match status" value="1"/>
</dbReference>
<dbReference type="PRINTS" id="PR00344">
    <property type="entry name" value="BCTRLSENSOR"/>
</dbReference>
<keyword evidence="6" id="KW-0067">ATP-binding</keyword>
<evidence type="ECO:0000256" key="1">
    <source>
        <dbReference type="ARBA" id="ARBA00000085"/>
    </source>
</evidence>
<protein>
    <recommendedName>
        <fullName evidence="2">histidine kinase</fullName>
        <ecNumber evidence="2">2.7.13.3</ecNumber>
    </recommendedName>
</protein>
<keyword evidence="7" id="KW-0812">Transmembrane</keyword>
<dbReference type="PANTHER" id="PTHR44936:SF10">
    <property type="entry name" value="SENSOR PROTEIN RSTB"/>
    <property type="match status" value="1"/>
</dbReference>
<evidence type="ECO:0000256" key="7">
    <source>
        <dbReference type="SAM" id="Phobius"/>
    </source>
</evidence>
<dbReference type="InterPro" id="IPR005467">
    <property type="entry name" value="His_kinase_dom"/>
</dbReference>
<feature type="transmembrane region" description="Helical" evidence="7">
    <location>
        <begin position="20"/>
        <end position="39"/>
    </location>
</feature>
<dbReference type="InterPro" id="IPR050980">
    <property type="entry name" value="2C_sensor_his_kinase"/>
</dbReference>
<dbReference type="Gene3D" id="1.10.287.130">
    <property type="match status" value="1"/>
</dbReference>
<name>A0ABW5DPJ0_9PROT</name>
<dbReference type="GO" id="GO:0016301">
    <property type="term" value="F:kinase activity"/>
    <property type="evidence" value="ECO:0007669"/>
    <property type="project" value="UniProtKB-KW"/>
</dbReference>
<dbReference type="EC" id="2.7.13.3" evidence="2"/>
<gene>
    <name evidence="9" type="ORF">ACFSM5_06030</name>
</gene>
<keyword evidence="3" id="KW-0808">Transferase</keyword>
<comment type="catalytic activity">
    <reaction evidence="1">
        <text>ATP + protein L-histidine = ADP + protein N-phospho-L-histidine.</text>
        <dbReference type="EC" id="2.7.13.3"/>
    </reaction>
</comment>
<evidence type="ECO:0000313" key="9">
    <source>
        <dbReference type="EMBL" id="MFD2262440.1"/>
    </source>
</evidence>
<dbReference type="Gene3D" id="3.30.565.10">
    <property type="entry name" value="Histidine kinase-like ATPase, C-terminal domain"/>
    <property type="match status" value="1"/>
</dbReference>
<keyword evidence="7" id="KW-1133">Transmembrane helix</keyword>
<dbReference type="PROSITE" id="PS50109">
    <property type="entry name" value="HIS_KIN"/>
    <property type="match status" value="1"/>
</dbReference>
<reference evidence="10" key="1">
    <citation type="journal article" date="2019" name="Int. J. Syst. Evol. Microbiol.">
        <title>The Global Catalogue of Microorganisms (GCM) 10K type strain sequencing project: providing services to taxonomists for standard genome sequencing and annotation.</title>
        <authorList>
            <consortium name="The Broad Institute Genomics Platform"/>
            <consortium name="The Broad Institute Genome Sequencing Center for Infectious Disease"/>
            <person name="Wu L."/>
            <person name="Ma J."/>
        </authorList>
    </citation>
    <scope>NUCLEOTIDE SEQUENCE [LARGE SCALE GENOMIC DNA]</scope>
    <source>
        <strain evidence="10">CGMCC 1.19062</strain>
    </source>
</reference>
<accession>A0ABW5DPJ0</accession>
<dbReference type="Pfam" id="PF02518">
    <property type="entry name" value="HATPase_c"/>
    <property type="match status" value="1"/>
</dbReference>